<comment type="caution">
    <text evidence="1">The sequence shown here is derived from an EMBL/GenBank/DDBJ whole genome shotgun (WGS) entry which is preliminary data.</text>
</comment>
<keyword evidence="2" id="KW-1185">Reference proteome</keyword>
<dbReference type="Proteomes" id="UP000477739">
    <property type="component" value="Unassembled WGS sequence"/>
</dbReference>
<proteinExistence type="predicted"/>
<dbReference type="Pfam" id="PF13379">
    <property type="entry name" value="NMT1_2"/>
    <property type="match status" value="1"/>
</dbReference>
<dbReference type="OrthoDB" id="9815454at2"/>
<dbReference type="AlphaFoldDB" id="A0A6L6INF9"/>
<evidence type="ECO:0000313" key="1">
    <source>
        <dbReference type="EMBL" id="MTH47735.1"/>
    </source>
</evidence>
<gene>
    <name evidence="1" type="ORF">GJV78_15995</name>
</gene>
<dbReference type="Gene3D" id="3.40.190.10">
    <property type="entry name" value="Periplasmic binding protein-like II"/>
    <property type="match status" value="2"/>
</dbReference>
<dbReference type="RefSeq" id="WP_155109267.1">
    <property type="nucleotide sequence ID" value="NZ_WMJZ01000023.1"/>
</dbReference>
<dbReference type="EMBL" id="WMJZ01000023">
    <property type="protein sequence ID" value="MTH47735.1"/>
    <property type="molecule type" value="Genomic_DNA"/>
</dbReference>
<organism evidence="1 2">
    <name type="scientific">Intestinirhabdus alba</name>
    <dbReference type="NCBI Taxonomy" id="2899544"/>
    <lineage>
        <taxon>Bacteria</taxon>
        <taxon>Pseudomonadati</taxon>
        <taxon>Pseudomonadota</taxon>
        <taxon>Gammaproteobacteria</taxon>
        <taxon>Enterobacterales</taxon>
        <taxon>Enterobacteriaceae</taxon>
        <taxon>Intestinirhabdus</taxon>
    </lineage>
</organism>
<protein>
    <submittedName>
        <fullName evidence="1">ABC transporter substrate-binding protein</fullName>
    </submittedName>
</protein>
<accession>A0A6L6INF9</accession>
<sequence>MRFLTAKDRSNRDFSRREVLKIGAAVGALAAFSCPASRAYPLLTAADEDAAWRKEPASGRTINIGFSEGLCIGTLGVAHELGFYADEGLKTQLVRSNTTEIDALGTGKVDASAAHIASMLVPVANGIRAVFTAGVQTGCKSLYVLAASDIRSTRDLAKKTVAIPGGIGNADHNIALRFFIADHVDPLAIKYKVTDPGAAVMAMESGEIQGAILSDQFAKGFVDSGTLRIVRSITFDEDFKHEVCCVHAVSRDLYEQSPITAARLTRAHERAKKWVTANPTETVAMMLKNRWASGDPSLVREMLLTYDFTVDAHTTERTIVRVIDDYKKLGILNSRMDTEKLKNRLWDPMGVGV</sequence>
<reference evidence="1 2" key="1">
    <citation type="submission" date="2019-11" db="EMBL/GenBank/DDBJ databases">
        <title>Escherichia alba sp. nov. isolated from the gut of plastic-eating superworms Zophobas atratus.</title>
        <authorList>
            <person name="Yang Y."/>
        </authorList>
    </citation>
    <scope>NUCLEOTIDE SEQUENCE [LARGE SCALE GENOMIC DNA]</scope>
    <source>
        <strain evidence="2">BIT-B35</strain>
    </source>
</reference>
<dbReference type="PROSITE" id="PS51257">
    <property type="entry name" value="PROKAR_LIPOPROTEIN"/>
    <property type="match status" value="1"/>
</dbReference>
<dbReference type="PANTHER" id="PTHR30024:SF42">
    <property type="entry name" value="ALIPHATIC SULFONATES-BINDING PROTEIN-RELATED"/>
    <property type="match status" value="1"/>
</dbReference>
<evidence type="ECO:0000313" key="2">
    <source>
        <dbReference type="Proteomes" id="UP000477739"/>
    </source>
</evidence>
<dbReference type="SUPFAM" id="SSF53850">
    <property type="entry name" value="Periplasmic binding protein-like II"/>
    <property type="match status" value="1"/>
</dbReference>
<name>A0A6L6INF9_9ENTR</name>
<dbReference type="InterPro" id="IPR006311">
    <property type="entry name" value="TAT_signal"/>
</dbReference>
<dbReference type="PROSITE" id="PS51318">
    <property type="entry name" value="TAT"/>
    <property type="match status" value="1"/>
</dbReference>
<dbReference type="PANTHER" id="PTHR30024">
    <property type="entry name" value="ALIPHATIC SULFONATES-BINDING PROTEIN-RELATED"/>
    <property type="match status" value="1"/>
</dbReference>